<sequence length="79" mass="9448">RLATLFLVLFGVIAMLLFGYLYREITGFEQERIDDWLIREHAQLKREAPDELVKRFEHQGQFDPRRQRPFGLFEASGKH</sequence>
<protein>
    <submittedName>
        <fullName evidence="2">Uncharacterized protein</fullName>
    </submittedName>
</protein>
<keyword evidence="1" id="KW-1133">Transmembrane helix</keyword>
<feature type="non-terminal residue" evidence="2">
    <location>
        <position position="1"/>
    </location>
</feature>
<comment type="caution">
    <text evidence="2">The sequence shown here is derived from an EMBL/GenBank/DDBJ whole genome shotgun (WGS) entry which is preliminary data.</text>
</comment>
<dbReference type="EMBL" id="MWML01001398">
    <property type="protein sequence ID" value="TCF96285.1"/>
    <property type="molecule type" value="Genomic_DNA"/>
</dbReference>
<dbReference type="AlphaFoldDB" id="A0A4R0WJI4"/>
<evidence type="ECO:0000256" key="1">
    <source>
        <dbReference type="SAM" id="Phobius"/>
    </source>
</evidence>
<gene>
    <name evidence="2" type="ORF">BZM27_55845</name>
</gene>
<evidence type="ECO:0000313" key="3">
    <source>
        <dbReference type="Proteomes" id="UP000294200"/>
    </source>
</evidence>
<feature type="non-terminal residue" evidence="2">
    <location>
        <position position="79"/>
    </location>
</feature>
<name>A0A4R0WJI4_9BURK</name>
<reference evidence="2 3" key="1">
    <citation type="submission" date="2017-02" db="EMBL/GenBank/DDBJ databases">
        <title>Paraburkholderia sophoroidis sp. nov. and Paraburkholderia steynii sp. nov. rhizobial symbionts of the fynbos legume Hypocalyptus sophoroides.</title>
        <authorList>
            <person name="Steenkamp E.T."/>
            <person name="Beukes C.W."/>
            <person name="Van Zyl E."/>
            <person name="Avontuur J."/>
            <person name="Chan W.Y."/>
            <person name="Hassen A."/>
            <person name="Palmer M."/>
            <person name="Mthombeni L."/>
            <person name="Phalane F."/>
            <person name="Sereme K."/>
            <person name="Venter S.N."/>
        </authorList>
    </citation>
    <scope>NUCLEOTIDE SEQUENCE [LARGE SCALE GENOMIC DNA]</scope>
    <source>
        <strain evidence="2 3">HC1.1ba</strain>
    </source>
</reference>
<feature type="transmembrane region" description="Helical" evidence="1">
    <location>
        <begin position="6"/>
        <end position="22"/>
    </location>
</feature>
<keyword evidence="3" id="KW-1185">Reference proteome</keyword>
<keyword evidence="1" id="KW-0472">Membrane</keyword>
<accession>A0A4R0WJI4</accession>
<keyword evidence="1" id="KW-0812">Transmembrane</keyword>
<dbReference type="Proteomes" id="UP000294200">
    <property type="component" value="Unassembled WGS sequence"/>
</dbReference>
<proteinExistence type="predicted"/>
<evidence type="ECO:0000313" key="2">
    <source>
        <dbReference type="EMBL" id="TCF96285.1"/>
    </source>
</evidence>
<organism evidence="2 3">
    <name type="scientific">Paraburkholderia steynii</name>
    <dbReference type="NCBI Taxonomy" id="1245441"/>
    <lineage>
        <taxon>Bacteria</taxon>
        <taxon>Pseudomonadati</taxon>
        <taxon>Pseudomonadota</taxon>
        <taxon>Betaproteobacteria</taxon>
        <taxon>Burkholderiales</taxon>
        <taxon>Burkholderiaceae</taxon>
        <taxon>Paraburkholderia</taxon>
    </lineage>
</organism>